<comment type="similarity">
    <text evidence="1">Belongs to the ABC transporter superfamily.</text>
</comment>
<sequence>MGAALRIEGLSKAFAPGRPAIDDLSLTVEDGEIAVLLGPSGCGKTSTLRCVAGLEQPDAGRIAIGGNEVVSASGGVFVPPQRRELGMVFQSYAIWPHLDVRENVAYPLRRRGVSRRERAERVDAVLDLVGLRNFADRSVATLSGGQAQRVALARSLVYEPRLLLLDEPLSNLDVALRLRLRDELRRIIKRTGLTALFVTHDQSEAIALADRIAVMRDGRLLQFATPTELYNRPVDGFVAEFTGAGNLLPATLLTAEERKGVALIAGKRLPVELARPARSGTAVTIVIRPENLRLRPAGTERLDRAALPGRILSRRYQGAQTSYSVEIDGLVLEAVEAGSLPRFVEGDAVEVLLPREPAWALPSAASIGVPPGIAPQLELQTSDAA</sequence>
<dbReference type="InterPro" id="IPR003439">
    <property type="entry name" value="ABC_transporter-like_ATP-bd"/>
</dbReference>
<dbReference type="PROSITE" id="PS00211">
    <property type="entry name" value="ABC_TRANSPORTER_1"/>
    <property type="match status" value="1"/>
</dbReference>
<dbReference type="Pfam" id="PF08402">
    <property type="entry name" value="TOBE_2"/>
    <property type="match status" value="1"/>
</dbReference>
<dbReference type="GO" id="GO:0043190">
    <property type="term" value="C:ATP-binding cassette (ABC) transporter complex"/>
    <property type="evidence" value="ECO:0007669"/>
    <property type="project" value="InterPro"/>
</dbReference>
<keyword evidence="7" id="KW-1185">Reference proteome</keyword>
<keyword evidence="3" id="KW-0547">Nucleotide-binding</keyword>
<dbReference type="SUPFAM" id="SSF52540">
    <property type="entry name" value="P-loop containing nucleoside triphosphate hydrolases"/>
    <property type="match status" value="1"/>
</dbReference>
<dbReference type="PANTHER" id="PTHR42781">
    <property type="entry name" value="SPERMIDINE/PUTRESCINE IMPORT ATP-BINDING PROTEIN POTA"/>
    <property type="match status" value="1"/>
</dbReference>
<dbReference type="Pfam" id="PF00005">
    <property type="entry name" value="ABC_tran"/>
    <property type="match status" value="1"/>
</dbReference>
<evidence type="ECO:0000313" key="7">
    <source>
        <dbReference type="Proteomes" id="UP000255207"/>
    </source>
</evidence>
<gene>
    <name evidence="6" type="ORF">DWE98_18375</name>
</gene>
<name>A0A370L2W9_9HYPH</name>
<comment type="caution">
    <text evidence="6">The sequence shown here is derived from an EMBL/GenBank/DDBJ whole genome shotgun (WGS) entry which is preliminary data.</text>
</comment>
<evidence type="ECO:0000256" key="1">
    <source>
        <dbReference type="ARBA" id="ARBA00005417"/>
    </source>
</evidence>
<dbReference type="InterPro" id="IPR008995">
    <property type="entry name" value="Mo/tungstate-bd_C_term_dom"/>
</dbReference>
<dbReference type="InterPro" id="IPR017871">
    <property type="entry name" value="ABC_transporter-like_CS"/>
</dbReference>
<evidence type="ECO:0000313" key="6">
    <source>
        <dbReference type="EMBL" id="RDJ22420.1"/>
    </source>
</evidence>
<dbReference type="PROSITE" id="PS50893">
    <property type="entry name" value="ABC_TRANSPORTER_2"/>
    <property type="match status" value="1"/>
</dbReference>
<keyword evidence="2" id="KW-0813">Transport</keyword>
<keyword evidence="4 6" id="KW-0067">ATP-binding</keyword>
<dbReference type="Gene3D" id="2.40.50.100">
    <property type="match status" value="1"/>
</dbReference>
<dbReference type="InterPro" id="IPR050093">
    <property type="entry name" value="ABC_SmlMolc_Importer"/>
</dbReference>
<dbReference type="EMBL" id="QQTP01000010">
    <property type="protein sequence ID" value="RDJ22420.1"/>
    <property type="molecule type" value="Genomic_DNA"/>
</dbReference>
<dbReference type="GO" id="GO:0015697">
    <property type="term" value="P:quaternary ammonium group transport"/>
    <property type="evidence" value="ECO:0007669"/>
    <property type="project" value="UniProtKB-ARBA"/>
</dbReference>
<dbReference type="InterPro" id="IPR027417">
    <property type="entry name" value="P-loop_NTPase"/>
</dbReference>
<accession>A0A370L2W9</accession>
<dbReference type="SUPFAM" id="SSF50331">
    <property type="entry name" value="MOP-like"/>
    <property type="match status" value="1"/>
</dbReference>
<feature type="domain" description="ABC transporter" evidence="5">
    <location>
        <begin position="5"/>
        <end position="242"/>
    </location>
</feature>
<evidence type="ECO:0000256" key="3">
    <source>
        <dbReference type="ARBA" id="ARBA00022741"/>
    </source>
</evidence>
<dbReference type="Gene3D" id="3.40.50.300">
    <property type="entry name" value="P-loop containing nucleotide triphosphate hydrolases"/>
    <property type="match status" value="1"/>
</dbReference>
<dbReference type="AlphaFoldDB" id="A0A370L2W9"/>
<proteinExistence type="inferred from homology"/>
<dbReference type="SMART" id="SM00382">
    <property type="entry name" value="AAA"/>
    <property type="match status" value="1"/>
</dbReference>
<reference evidence="7" key="1">
    <citation type="submission" date="2018-07" db="EMBL/GenBank/DDBJ databases">
        <authorList>
            <person name="Safronova V.I."/>
            <person name="Chirak E.R."/>
            <person name="Sazanova A.L."/>
        </authorList>
    </citation>
    <scope>NUCLEOTIDE SEQUENCE [LARGE SCALE GENOMIC DNA]</scope>
    <source>
        <strain evidence="7">RCAM04685</strain>
    </source>
</reference>
<dbReference type="GO" id="GO:0005524">
    <property type="term" value="F:ATP binding"/>
    <property type="evidence" value="ECO:0007669"/>
    <property type="project" value="UniProtKB-KW"/>
</dbReference>
<dbReference type="RefSeq" id="WP_114830750.1">
    <property type="nucleotide sequence ID" value="NZ_QQTO01000005.1"/>
</dbReference>
<dbReference type="Proteomes" id="UP000255207">
    <property type="component" value="Unassembled WGS sequence"/>
</dbReference>
<dbReference type="OrthoDB" id="9802264at2"/>
<evidence type="ECO:0000259" key="5">
    <source>
        <dbReference type="PROSITE" id="PS50893"/>
    </source>
</evidence>
<dbReference type="GO" id="GO:0016887">
    <property type="term" value="F:ATP hydrolysis activity"/>
    <property type="evidence" value="ECO:0007669"/>
    <property type="project" value="InterPro"/>
</dbReference>
<evidence type="ECO:0000256" key="4">
    <source>
        <dbReference type="ARBA" id="ARBA00022840"/>
    </source>
</evidence>
<dbReference type="InterPro" id="IPR013611">
    <property type="entry name" value="Transp-assoc_OB_typ2"/>
</dbReference>
<dbReference type="GO" id="GO:0022857">
    <property type="term" value="F:transmembrane transporter activity"/>
    <property type="evidence" value="ECO:0007669"/>
    <property type="project" value="InterPro"/>
</dbReference>
<dbReference type="InterPro" id="IPR003593">
    <property type="entry name" value="AAA+_ATPase"/>
</dbReference>
<evidence type="ECO:0000256" key="2">
    <source>
        <dbReference type="ARBA" id="ARBA00022448"/>
    </source>
</evidence>
<organism evidence="6 7">
    <name type="scientific">Bosea caraganae</name>
    <dbReference type="NCBI Taxonomy" id="2763117"/>
    <lineage>
        <taxon>Bacteria</taxon>
        <taxon>Pseudomonadati</taxon>
        <taxon>Pseudomonadota</taxon>
        <taxon>Alphaproteobacteria</taxon>
        <taxon>Hyphomicrobiales</taxon>
        <taxon>Boseaceae</taxon>
        <taxon>Bosea</taxon>
    </lineage>
</organism>
<dbReference type="FunFam" id="3.40.50.300:FF:000425">
    <property type="entry name" value="Probable ABC transporter, ATP-binding subunit"/>
    <property type="match status" value="1"/>
</dbReference>
<dbReference type="PANTHER" id="PTHR42781:SF4">
    <property type="entry name" value="SPERMIDINE_PUTRESCINE IMPORT ATP-BINDING PROTEIN POTA"/>
    <property type="match status" value="1"/>
</dbReference>
<protein>
    <submittedName>
        <fullName evidence="6">ABC transporter ATP-binding protein</fullName>
    </submittedName>
</protein>